<proteinExistence type="predicted"/>
<evidence type="ECO:0000313" key="2">
    <source>
        <dbReference type="Proteomes" id="UP000256838"/>
    </source>
</evidence>
<reference evidence="1 2" key="1">
    <citation type="submission" date="2018-08" db="EMBL/GenBank/DDBJ databases">
        <title>Paraburkholderia sp. DHOM06 isolated from forest soil.</title>
        <authorList>
            <person name="Gao Z.-H."/>
            <person name="Qiu L.-H."/>
        </authorList>
    </citation>
    <scope>NUCLEOTIDE SEQUENCE [LARGE SCALE GENOMIC DNA]</scope>
    <source>
        <strain evidence="1 2">DHOM06</strain>
    </source>
</reference>
<sequence length="79" mass="8434">MFLLLVLVMNGSASRPAVQRASRPGRGARIADIGIEGYRIDSKTRAAAARTGDAPVAPILMIGAEADRSSRRQERRGLS</sequence>
<comment type="caution">
    <text evidence="1">The sequence shown here is derived from an EMBL/GenBank/DDBJ whole genome shotgun (WGS) entry which is preliminary data.</text>
</comment>
<protein>
    <submittedName>
        <fullName evidence="1">Uncharacterized protein</fullName>
    </submittedName>
</protein>
<keyword evidence="2" id="KW-1185">Reference proteome</keyword>
<gene>
    <name evidence="1" type="ORF">DWV00_06460</name>
</gene>
<accession>A0A3D8K4B3</accession>
<dbReference type="Proteomes" id="UP000256838">
    <property type="component" value="Unassembled WGS sequence"/>
</dbReference>
<dbReference type="EMBL" id="QRGA01000003">
    <property type="protein sequence ID" value="RDV00021.1"/>
    <property type="molecule type" value="Genomic_DNA"/>
</dbReference>
<dbReference type="AlphaFoldDB" id="A0A3D8K4B3"/>
<evidence type="ECO:0000313" key="1">
    <source>
        <dbReference type="EMBL" id="RDV00021.1"/>
    </source>
</evidence>
<organism evidence="1 2">
    <name type="scientific">Trinickia dinghuensis</name>
    <dbReference type="NCBI Taxonomy" id="2291023"/>
    <lineage>
        <taxon>Bacteria</taxon>
        <taxon>Pseudomonadati</taxon>
        <taxon>Pseudomonadota</taxon>
        <taxon>Betaproteobacteria</taxon>
        <taxon>Burkholderiales</taxon>
        <taxon>Burkholderiaceae</taxon>
        <taxon>Trinickia</taxon>
    </lineage>
</organism>
<name>A0A3D8K4B3_9BURK</name>